<name>A0ABU9YZN9_9RHOO</name>
<gene>
    <name evidence="1" type="ORF">ABDB84_11835</name>
</gene>
<comment type="caution">
    <text evidence="1">The sequence shown here is derived from an EMBL/GenBank/DDBJ whole genome shotgun (WGS) entry which is preliminary data.</text>
</comment>
<dbReference type="RefSeq" id="WP_345919939.1">
    <property type="nucleotide sequence ID" value="NZ_JBDIVE010000005.1"/>
</dbReference>
<dbReference type="Pfam" id="PF07254">
    <property type="entry name" value="Cpta_toxin"/>
    <property type="match status" value="1"/>
</dbReference>
<evidence type="ECO:0000313" key="2">
    <source>
        <dbReference type="Proteomes" id="UP001410394"/>
    </source>
</evidence>
<dbReference type="Proteomes" id="UP001410394">
    <property type="component" value="Unassembled WGS sequence"/>
</dbReference>
<dbReference type="EMBL" id="JBDIVE010000005">
    <property type="protein sequence ID" value="MEN3069170.1"/>
    <property type="molecule type" value="Genomic_DNA"/>
</dbReference>
<proteinExistence type="predicted"/>
<sequence length="141" mass="15684">MIEAPRSIPLEWSPALKLATIFVHLLPLVCSVPESVPAWCRALVGLLCSISAIRCVLRLRRLRGAVLLPDESGALFMRGALRQRGLVLPGSHGMGPFLVLHWQPESGASAQHFVLMRDAFSAQAWRQLQVWLRWRIQTGAV</sequence>
<reference evidence="1 2" key="1">
    <citation type="journal article" date="2018" name="Int. J. Syst. Evol. Microbiol.">
        <title>Uliginosibacterium sediminicola sp. nov., isolated from freshwater sediment.</title>
        <authorList>
            <person name="Hwang W.M."/>
            <person name="Kim S.M."/>
            <person name="Kang K."/>
            <person name="Ahn T.Y."/>
        </authorList>
    </citation>
    <scope>NUCLEOTIDE SEQUENCE [LARGE SCALE GENOMIC DNA]</scope>
    <source>
        <strain evidence="1 2">M1-21</strain>
    </source>
</reference>
<organism evidence="1 2">
    <name type="scientific">Uliginosibacterium sediminicola</name>
    <dbReference type="NCBI Taxonomy" id="2024550"/>
    <lineage>
        <taxon>Bacteria</taxon>
        <taxon>Pseudomonadati</taxon>
        <taxon>Pseudomonadota</taxon>
        <taxon>Betaproteobacteria</taxon>
        <taxon>Rhodocyclales</taxon>
        <taxon>Zoogloeaceae</taxon>
        <taxon>Uliginosibacterium</taxon>
    </lineage>
</organism>
<accession>A0ABU9YZN9</accession>
<protein>
    <submittedName>
        <fullName evidence="1">Protein YgfX</fullName>
    </submittedName>
</protein>
<keyword evidence="2" id="KW-1185">Reference proteome</keyword>
<evidence type="ECO:0000313" key="1">
    <source>
        <dbReference type="EMBL" id="MEN3069170.1"/>
    </source>
</evidence>
<dbReference type="InterPro" id="IPR009883">
    <property type="entry name" value="YgfX"/>
</dbReference>